<proteinExistence type="inferred from homology"/>
<evidence type="ECO:0000256" key="1">
    <source>
        <dbReference type="ARBA" id="ARBA00011046"/>
    </source>
</evidence>
<dbReference type="RefSeq" id="WP_316434897.1">
    <property type="nucleotide sequence ID" value="NZ_CP053586.1"/>
</dbReference>
<protein>
    <submittedName>
        <fullName evidence="5">CopY family transcriptional regulator</fullName>
    </submittedName>
</protein>
<dbReference type="PIRSF" id="PIRSF019455">
    <property type="entry name" value="CopR_AtkY"/>
    <property type="match status" value="1"/>
</dbReference>
<accession>A0AA97AQC6</accession>
<evidence type="ECO:0000256" key="2">
    <source>
        <dbReference type="ARBA" id="ARBA00023015"/>
    </source>
</evidence>
<gene>
    <name evidence="5" type="ORF">HJG54_10755</name>
</gene>
<organism evidence="5">
    <name type="scientific">Leptolyngbya sp. NK1-12</name>
    <dbReference type="NCBI Taxonomy" id="2547451"/>
    <lineage>
        <taxon>Bacteria</taxon>
        <taxon>Bacillati</taxon>
        <taxon>Cyanobacteriota</taxon>
        <taxon>Cyanophyceae</taxon>
        <taxon>Leptolyngbyales</taxon>
        <taxon>Leptolyngbyaceae</taxon>
        <taxon>Leptolyngbya group</taxon>
        <taxon>Leptolyngbya</taxon>
    </lineage>
</organism>
<dbReference type="InterPro" id="IPR036388">
    <property type="entry name" value="WH-like_DNA-bd_sf"/>
</dbReference>
<reference evidence="5" key="1">
    <citation type="submission" date="2020-05" db="EMBL/GenBank/DDBJ databases">
        <authorList>
            <person name="Zhu T."/>
            <person name="Keshari N."/>
            <person name="Lu X."/>
        </authorList>
    </citation>
    <scope>NUCLEOTIDE SEQUENCE</scope>
    <source>
        <strain evidence="5">NK1-12</strain>
    </source>
</reference>
<comment type="similarity">
    <text evidence="1">Belongs to the BlaI transcriptional regulatory family.</text>
</comment>
<dbReference type="Pfam" id="PF03965">
    <property type="entry name" value="Penicillinase_R"/>
    <property type="match status" value="1"/>
</dbReference>
<dbReference type="GO" id="GO:0003677">
    <property type="term" value="F:DNA binding"/>
    <property type="evidence" value="ECO:0007669"/>
    <property type="project" value="UniProtKB-KW"/>
</dbReference>
<name>A0AA97AQC6_9CYAN</name>
<keyword evidence="2" id="KW-0805">Transcription regulation</keyword>
<dbReference type="EMBL" id="CP053586">
    <property type="protein sequence ID" value="WNZ23283.1"/>
    <property type="molecule type" value="Genomic_DNA"/>
</dbReference>
<keyword evidence="3" id="KW-0238">DNA-binding</keyword>
<dbReference type="GO" id="GO:0045892">
    <property type="term" value="P:negative regulation of DNA-templated transcription"/>
    <property type="evidence" value="ECO:0007669"/>
    <property type="project" value="InterPro"/>
</dbReference>
<evidence type="ECO:0000256" key="3">
    <source>
        <dbReference type="ARBA" id="ARBA00023125"/>
    </source>
</evidence>
<dbReference type="InterPro" id="IPR005650">
    <property type="entry name" value="BlaI_family"/>
</dbReference>
<dbReference type="Gene3D" id="1.10.10.10">
    <property type="entry name" value="Winged helix-like DNA-binding domain superfamily/Winged helix DNA-binding domain"/>
    <property type="match status" value="1"/>
</dbReference>
<keyword evidence="4" id="KW-0804">Transcription</keyword>
<dbReference type="AlphaFoldDB" id="A0AA97AQC6"/>
<evidence type="ECO:0000313" key="5">
    <source>
        <dbReference type="EMBL" id="WNZ23283.1"/>
    </source>
</evidence>
<evidence type="ECO:0000256" key="4">
    <source>
        <dbReference type="ARBA" id="ARBA00023163"/>
    </source>
</evidence>
<dbReference type="SUPFAM" id="SSF46785">
    <property type="entry name" value="Winged helix' DNA-binding domain"/>
    <property type="match status" value="1"/>
</dbReference>
<dbReference type="InterPro" id="IPR036390">
    <property type="entry name" value="WH_DNA-bd_sf"/>
</dbReference>
<sequence length="138" mass="15492">MPPLPNPRPRHLSLGPLETEILQILWELGSATVKDVHDRILTDPDRELAYASVTTVLRRLTQKGWLACDKQDRAFRWRPIVSPEEASILRAHEQLQHFLAVSNPDVVAAFADALDGASVEKLDAIAQRLKAARQARED</sequence>